<sequence>MPISLPSSRPKEVKLFRNNRSQAVRIPAEFELPGDRVMIHREGDKLIIEPVTGPSNFAELIAEWKREPPLGPEDQFPDIEDMIAKPENIF</sequence>
<dbReference type="AlphaFoldDB" id="A0A1L5PHP0"/>
<feature type="domain" description="SpoVT-AbrB" evidence="2">
    <location>
        <begin position="16"/>
        <end position="56"/>
    </location>
</feature>
<dbReference type="Gene3D" id="2.10.260.10">
    <property type="match status" value="1"/>
</dbReference>
<accession>A0A1L5PHP0</accession>
<gene>
    <name evidence="3" type="ORF">AM571_PC02009</name>
</gene>
<evidence type="ECO:0000313" key="3">
    <source>
        <dbReference type="EMBL" id="APO79739.1"/>
    </source>
</evidence>
<dbReference type="InterPro" id="IPR007159">
    <property type="entry name" value="SpoVT-AbrB_dom"/>
</dbReference>
<dbReference type="Proteomes" id="UP000185109">
    <property type="component" value="Plasmid pRsp8C3c"/>
</dbReference>
<dbReference type="InterPro" id="IPR051734">
    <property type="entry name" value="VapB_TA_antitoxins"/>
</dbReference>
<evidence type="ECO:0000256" key="1">
    <source>
        <dbReference type="ARBA" id="ARBA00007924"/>
    </source>
</evidence>
<protein>
    <submittedName>
        <fullName evidence="3">AbrB/SpoV domain-containing protein</fullName>
    </submittedName>
</protein>
<name>A0A1L5PHP0_RHIET</name>
<organism evidence="3 4">
    <name type="scientific">Rhizobium etli 8C-3</name>
    <dbReference type="NCBI Taxonomy" id="538025"/>
    <lineage>
        <taxon>Bacteria</taxon>
        <taxon>Pseudomonadati</taxon>
        <taxon>Pseudomonadota</taxon>
        <taxon>Alphaproteobacteria</taxon>
        <taxon>Hyphomicrobiales</taxon>
        <taxon>Rhizobiaceae</taxon>
        <taxon>Rhizobium/Agrobacterium group</taxon>
        <taxon>Rhizobium</taxon>
    </lineage>
</organism>
<evidence type="ECO:0000313" key="4">
    <source>
        <dbReference type="Proteomes" id="UP000185109"/>
    </source>
</evidence>
<dbReference type="Pfam" id="PF04014">
    <property type="entry name" value="MazE_antitoxin"/>
    <property type="match status" value="1"/>
</dbReference>
<dbReference type="PANTHER" id="PTHR37550">
    <property type="entry name" value="ANTITOXIN VAPB1"/>
    <property type="match status" value="1"/>
</dbReference>
<proteinExistence type="inferred from homology"/>
<dbReference type="PANTHER" id="PTHR37550:SF1">
    <property type="entry name" value="SSL1300 PROTEIN"/>
    <property type="match status" value="1"/>
</dbReference>
<dbReference type="GO" id="GO:0003677">
    <property type="term" value="F:DNA binding"/>
    <property type="evidence" value="ECO:0007669"/>
    <property type="project" value="InterPro"/>
</dbReference>
<dbReference type="EMBL" id="CP017244">
    <property type="protein sequence ID" value="APO79739.1"/>
    <property type="molecule type" value="Genomic_DNA"/>
</dbReference>
<geneLocation type="plasmid" evidence="4">
    <name>prsp8c3c</name>
</geneLocation>
<keyword evidence="3" id="KW-0614">Plasmid</keyword>
<dbReference type="RefSeq" id="WP_074065418.1">
    <property type="nucleotide sequence ID" value="NZ_CP017244.1"/>
</dbReference>
<comment type="similarity">
    <text evidence="1">Belongs to the VapB family.</text>
</comment>
<reference evidence="3 4" key="1">
    <citation type="submission" date="2016-09" db="EMBL/GenBank/DDBJ databases">
        <title>The complete genome sequences of Rhizobium gallicum, symbiovars gallicum and phaseoli, symbionts associated to common bean (Phaseolus vulgaris).</title>
        <authorList>
            <person name="Bustos P."/>
            <person name="Santamaria R.I."/>
            <person name="Perez-Carrascal O.M."/>
            <person name="Juarez S."/>
            <person name="Lozano L."/>
            <person name="Martinez-Flores I."/>
            <person name="Martinez-Romero E."/>
            <person name="Cevallos M."/>
            <person name="Romero D."/>
            <person name="Davila G."/>
            <person name="Gonzalez V."/>
        </authorList>
    </citation>
    <scope>NUCLEOTIDE SEQUENCE [LARGE SCALE GENOMIC DNA]</scope>
    <source>
        <strain evidence="3 4">8C-3</strain>
        <plasmid evidence="4">Plasmid prsp8c3c</plasmid>
    </source>
</reference>
<dbReference type="SMART" id="SM00966">
    <property type="entry name" value="SpoVT_AbrB"/>
    <property type="match status" value="1"/>
</dbReference>
<dbReference type="InterPro" id="IPR037914">
    <property type="entry name" value="SpoVT-AbrB_sf"/>
</dbReference>
<evidence type="ECO:0000259" key="2">
    <source>
        <dbReference type="SMART" id="SM00966"/>
    </source>
</evidence>
<dbReference type="SUPFAM" id="SSF89447">
    <property type="entry name" value="AbrB/MazE/MraZ-like"/>
    <property type="match status" value="1"/>
</dbReference>